<name>A0A2J1DZP9_9CHLR</name>
<sequence>MPKDGLKVSTPVGKGEVVGGNPLEEMVFVLLESGANAEVALKDIRPDKEGRRPDAPLHH</sequence>
<organism evidence="1 2">
    <name type="scientific">Dehalococcoides mccartyi</name>
    <dbReference type="NCBI Taxonomy" id="61435"/>
    <lineage>
        <taxon>Bacteria</taxon>
        <taxon>Bacillati</taxon>
        <taxon>Chloroflexota</taxon>
        <taxon>Dehalococcoidia</taxon>
        <taxon>Dehalococcoidales</taxon>
        <taxon>Dehalococcoidaceae</taxon>
        <taxon>Dehalococcoides</taxon>
    </lineage>
</organism>
<proteinExistence type="predicted"/>
<evidence type="ECO:0000313" key="1">
    <source>
        <dbReference type="EMBL" id="PKH47607.1"/>
    </source>
</evidence>
<dbReference type="Proteomes" id="UP000233649">
    <property type="component" value="Unassembled WGS sequence"/>
</dbReference>
<dbReference type="AlphaFoldDB" id="A0A2J1DZP9"/>
<accession>A0A2J1DZP9</accession>
<dbReference type="EMBL" id="PHFD01000100">
    <property type="protein sequence ID" value="PKH47607.1"/>
    <property type="molecule type" value="Genomic_DNA"/>
</dbReference>
<comment type="caution">
    <text evidence="1">The sequence shown here is derived from an EMBL/GenBank/DDBJ whole genome shotgun (WGS) entry which is preliminary data.</text>
</comment>
<evidence type="ECO:0000313" key="2">
    <source>
        <dbReference type="Proteomes" id="UP000233649"/>
    </source>
</evidence>
<gene>
    <name evidence="1" type="ORF">CVH13_00386</name>
</gene>
<protein>
    <submittedName>
        <fullName evidence="1">PSP1 domain-containing protein</fullName>
    </submittedName>
</protein>
<reference evidence="1 2" key="1">
    <citation type="journal article" date="2017" name="FEMS Microbiol. Ecol.">
        <title>Reconstructed genomes of novel Dehalococcoides mccartyi strains from 1,2,3,4-tetrachlorodibenzo-p-dioxin-dechlorinating enrichment cultures reveal divergent reductive dehalogenase gene profiles.</title>
        <authorList>
            <person name="Dam H.T."/>
            <person name="Vollmers J."/>
            <person name="Kaster A.K."/>
            <person name="Haggblom M.M."/>
        </authorList>
    </citation>
    <scope>NUCLEOTIDE SEQUENCE [LARGE SCALE GENOMIC DNA]</scope>
    <source>
        <strain evidence="1 2">H1-3-2.001</strain>
    </source>
</reference>